<dbReference type="InterPro" id="IPR024456">
    <property type="entry name" value="Integrase_catalytic_putative"/>
</dbReference>
<keyword evidence="3 5" id="KW-0238">DNA-binding</keyword>
<dbReference type="RefSeq" id="WP_284191002.1">
    <property type="nucleotide sequence ID" value="NZ_BSPW01000019.1"/>
</dbReference>
<comment type="similarity">
    <text evidence="1">Belongs to the 'phage' integrase family.</text>
</comment>
<feature type="domain" description="Core-binding (CB)" evidence="7">
    <location>
        <begin position="23"/>
        <end position="105"/>
    </location>
</feature>
<dbReference type="InterPro" id="IPR013762">
    <property type="entry name" value="Integrase-like_cat_sf"/>
</dbReference>
<dbReference type="PROSITE" id="PS51900">
    <property type="entry name" value="CB"/>
    <property type="match status" value="1"/>
</dbReference>
<evidence type="ECO:0000256" key="4">
    <source>
        <dbReference type="ARBA" id="ARBA00023172"/>
    </source>
</evidence>
<dbReference type="InterPro" id="IPR011010">
    <property type="entry name" value="DNA_brk_join_enz"/>
</dbReference>
<dbReference type="InterPro" id="IPR010998">
    <property type="entry name" value="Integrase_recombinase_N"/>
</dbReference>
<dbReference type="Gene3D" id="1.10.443.10">
    <property type="entry name" value="Intergrase catalytic core"/>
    <property type="match status" value="1"/>
</dbReference>
<dbReference type="PANTHER" id="PTHR30349:SF41">
    <property type="entry name" value="INTEGRASE_RECOMBINASE PROTEIN MJ0367-RELATED"/>
    <property type="match status" value="1"/>
</dbReference>
<feature type="compositionally biased region" description="Basic and acidic residues" evidence="6">
    <location>
        <begin position="128"/>
        <end position="137"/>
    </location>
</feature>
<sequence>MRCERTNPDVRNFGLKSRDMGFAGLNALKEEYKSFESIRTIHDRWNVFCSWAKAEQGIKDLRKVEVSHLMQYADHLRDRFESGDIKASTAQNYLSAVNRVMEIARGDNKVRVDPVKQGDLPKRSGISEGDKSISQERHDKATYNATERTGALLNLQRELGLRFEESAKLNANKALNQAQIKGAVEIRDGTKGGRPRVVPILEQSQIKALENARDIQNGRSMIPAEQSYKEFRQDAYKEVARLGVKFHGERHAYAQNRYEKLSGVKCPVKARIKHGNVHHKYIAREKGISVETAKSLDREVRMQIARELGHGRTDVTNSYLG</sequence>
<accession>A0ABQ6EV83</accession>
<dbReference type="EMBL" id="BSPW01000019">
    <property type="protein sequence ID" value="GLT17083.1"/>
    <property type="molecule type" value="Genomic_DNA"/>
</dbReference>
<gene>
    <name evidence="8" type="ORF">GCM10007938_08600</name>
</gene>
<protein>
    <submittedName>
        <fullName evidence="8">Integrase</fullName>
    </submittedName>
</protein>
<dbReference type="Gene3D" id="1.10.150.130">
    <property type="match status" value="1"/>
</dbReference>
<evidence type="ECO:0000313" key="9">
    <source>
        <dbReference type="Proteomes" id="UP001157138"/>
    </source>
</evidence>
<comment type="caution">
    <text evidence="8">The sequence shown here is derived from an EMBL/GenBank/DDBJ whole genome shotgun (WGS) entry which is preliminary data.</text>
</comment>
<evidence type="ECO:0000313" key="8">
    <source>
        <dbReference type="EMBL" id="GLT17083.1"/>
    </source>
</evidence>
<reference evidence="9" key="1">
    <citation type="journal article" date="2019" name="Int. J. Syst. Evol. Microbiol.">
        <title>The Global Catalogue of Microorganisms (GCM) 10K type strain sequencing project: providing services to taxonomists for standard genome sequencing and annotation.</title>
        <authorList>
            <consortium name="The Broad Institute Genomics Platform"/>
            <consortium name="The Broad Institute Genome Sequencing Center for Infectious Disease"/>
            <person name="Wu L."/>
            <person name="Ma J."/>
        </authorList>
    </citation>
    <scope>NUCLEOTIDE SEQUENCE [LARGE SCALE GENOMIC DNA]</scope>
    <source>
        <strain evidence="9">NBRC 108723</strain>
    </source>
</reference>
<evidence type="ECO:0000256" key="3">
    <source>
        <dbReference type="ARBA" id="ARBA00023125"/>
    </source>
</evidence>
<keyword evidence="2" id="KW-0229">DNA integration</keyword>
<dbReference type="Pfam" id="PF12835">
    <property type="entry name" value="Integrase_1"/>
    <property type="match status" value="1"/>
</dbReference>
<evidence type="ECO:0000256" key="6">
    <source>
        <dbReference type="SAM" id="MobiDB-lite"/>
    </source>
</evidence>
<feature type="region of interest" description="Disordered" evidence="6">
    <location>
        <begin position="113"/>
        <end position="137"/>
    </location>
</feature>
<evidence type="ECO:0000256" key="2">
    <source>
        <dbReference type="ARBA" id="ARBA00022908"/>
    </source>
</evidence>
<evidence type="ECO:0000259" key="7">
    <source>
        <dbReference type="PROSITE" id="PS51900"/>
    </source>
</evidence>
<dbReference type="SUPFAM" id="SSF56349">
    <property type="entry name" value="DNA breaking-rejoining enzymes"/>
    <property type="match status" value="1"/>
</dbReference>
<name>A0ABQ6EV83_9VIBR</name>
<dbReference type="InterPro" id="IPR050090">
    <property type="entry name" value="Tyrosine_recombinase_XerCD"/>
</dbReference>
<dbReference type="PANTHER" id="PTHR30349">
    <property type="entry name" value="PHAGE INTEGRASE-RELATED"/>
    <property type="match status" value="1"/>
</dbReference>
<feature type="compositionally biased region" description="Basic and acidic residues" evidence="6">
    <location>
        <begin position="113"/>
        <end position="122"/>
    </location>
</feature>
<evidence type="ECO:0000256" key="5">
    <source>
        <dbReference type="PROSITE-ProRule" id="PRU01248"/>
    </source>
</evidence>
<dbReference type="Proteomes" id="UP001157138">
    <property type="component" value="Unassembled WGS sequence"/>
</dbReference>
<proteinExistence type="inferred from homology"/>
<keyword evidence="4" id="KW-0233">DNA recombination</keyword>
<keyword evidence="9" id="KW-1185">Reference proteome</keyword>
<dbReference type="InterPro" id="IPR044068">
    <property type="entry name" value="CB"/>
</dbReference>
<evidence type="ECO:0000256" key="1">
    <source>
        <dbReference type="ARBA" id="ARBA00008857"/>
    </source>
</evidence>
<organism evidence="8 9">
    <name type="scientific">Vibrio zhanjiangensis</name>
    <dbReference type="NCBI Taxonomy" id="1046128"/>
    <lineage>
        <taxon>Bacteria</taxon>
        <taxon>Pseudomonadati</taxon>
        <taxon>Pseudomonadota</taxon>
        <taxon>Gammaproteobacteria</taxon>
        <taxon>Vibrionales</taxon>
        <taxon>Vibrionaceae</taxon>
        <taxon>Vibrio</taxon>
    </lineage>
</organism>